<evidence type="ECO:0000313" key="2">
    <source>
        <dbReference type="Proteomes" id="UP000320762"/>
    </source>
</evidence>
<accession>A0A550BXK3</accession>
<dbReference type="OrthoDB" id="3265815at2759"/>
<dbReference type="EMBL" id="VDMD01000050">
    <property type="protein sequence ID" value="TRM57277.1"/>
    <property type="molecule type" value="Genomic_DNA"/>
</dbReference>
<proteinExistence type="predicted"/>
<evidence type="ECO:0008006" key="3">
    <source>
        <dbReference type="Google" id="ProtNLM"/>
    </source>
</evidence>
<organism evidence="1 2">
    <name type="scientific">Schizophyllum amplum</name>
    <dbReference type="NCBI Taxonomy" id="97359"/>
    <lineage>
        <taxon>Eukaryota</taxon>
        <taxon>Fungi</taxon>
        <taxon>Dikarya</taxon>
        <taxon>Basidiomycota</taxon>
        <taxon>Agaricomycotina</taxon>
        <taxon>Agaricomycetes</taxon>
        <taxon>Agaricomycetidae</taxon>
        <taxon>Agaricales</taxon>
        <taxon>Schizophyllaceae</taxon>
        <taxon>Schizophyllum</taxon>
    </lineage>
</organism>
<dbReference type="STRING" id="97359.A0A550BXK3"/>
<protein>
    <recommendedName>
        <fullName evidence="3">BTB domain-containing protein</fullName>
    </recommendedName>
</protein>
<name>A0A550BXK3_9AGAR</name>
<reference evidence="1 2" key="1">
    <citation type="journal article" date="2019" name="New Phytol.">
        <title>Comparative genomics reveals unique wood-decay strategies and fruiting body development in the Schizophyllaceae.</title>
        <authorList>
            <person name="Almasi E."/>
            <person name="Sahu N."/>
            <person name="Krizsan K."/>
            <person name="Balint B."/>
            <person name="Kovacs G.M."/>
            <person name="Kiss B."/>
            <person name="Cseklye J."/>
            <person name="Drula E."/>
            <person name="Henrissat B."/>
            <person name="Nagy I."/>
            <person name="Chovatia M."/>
            <person name="Adam C."/>
            <person name="LaButti K."/>
            <person name="Lipzen A."/>
            <person name="Riley R."/>
            <person name="Grigoriev I.V."/>
            <person name="Nagy L.G."/>
        </authorList>
    </citation>
    <scope>NUCLEOTIDE SEQUENCE [LARGE SCALE GENOMIC DNA]</scope>
    <source>
        <strain evidence="1 2">NL-1724</strain>
    </source>
</reference>
<dbReference type="AlphaFoldDB" id="A0A550BXK3"/>
<evidence type="ECO:0000313" key="1">
    <source>
        <dbReference type="EMBL" id="TRM57277.1"/>
    </source>
</evidence>
<keyword evidence="2" id="KW-1185">Reference proteome</keyword>
<dbReference type="Proteomes" id="UP000320762">
    <property type="component" value="Unassembled WGS sequence"/>
</dbReference>
<comment type="caution">
    <text evidence="1">The sequence shown here is derived from an EMBL/GenBank/DDBJ whole genome shotgun (WGS) entry which is preliminary data.</text>
</comment>
<gene>
    <name evidence="1" type="ORF">BD626DRAFT_515648</name>
</gene>
<sequence>MQCFLSKIGTARTTLRHLPTMAFLNNHQAIQPFDDDHADGLDTDFLSSMVHWDAYAGFSIEPLDVSPMHSASNEFGALTPDIQRSSIAPAPYVVSTAFNANTCPGACNHPPDLDLVSSDDVHFSVSCDMLRLSSCNGFAGSALAPLSSPCILSCVYVEDDGNVLNIILHVAYGASFALFTPTFQTLASVIRRLSAYGLDPKACVFPGSVFFDLLRSHAALTPLKVYCVAGAHDLDGLAQVASGYLLSYPLYSVTDAEAEEMGALYLKRLFLLHHSRLEALKSLLEQPPHFHPEAVTCSFTAQKGIARAWANAVTLLVMDAKPDMLASVLQKKLGKLKNGVSCSECNKMIDARVWTAAVDWTMTSVSI</sequence>